<dbReference type="RefSeq" id="YP_004251148.1">
    <property type="nucleotide sequence ID" value="NC_015157.1"/>
</dbReference>
<reference evidence="1 2" key="1">
    <citation type="journal article" date="2011" name="MBio">
        <title>Evidence of a dominant lineage of Vibrio cholerae-specific lytic bacteriophages shed by cholera patients over a 10-year period in Dhaka, Bangladesh.</title>
        <authorList>
            <person name="Seed K.D."/>
            <person name="Bodi K.L."/>
            <person name="Kropinski A.M."/>
            <person name="Ackermann H.W."/>
            <person name="Calderwood S.B."/>
            <person name="Qadri F."/>
            <person name="Camilli A."/>
        </authorList>
    </citation>
    <scope>NUCLEOTIDE SEQUENCE [LARGE SCALE GENOMIC DNA]</scope>
</reference>
<dbReference type="Proteomes" id="UP000007502">
    <property type="component" value="Segment"/>
</dbReference>
<proteinExistence type="predicted"/>
<dbReference type="EMBL" id="HQ641347">
    <property type="protein sequence ID" value="ADX88023.1"/>
    <property type="molecule type" value="Genomic_DNA"/>
</dbReference>
<dbReference type="KEGG" id="vg:10228686"/>
<name>F1D1M9_9CAUD</name>
<sequence>MCTHIITISGEKLDELGKLIDHKHNINFSTKFSIYEKVPSTGADISESNDSKDKIRQQAKDILDKIQSHQEEEESTPEWMEGFEDLIRSDYVLRKGDYLLLEDLSLEQKVFLQNSLETTTEFTFLEEDYNYAYFNNDGSFVGLIYGDPFVVKKITFNDLFIPKQ</sequence>
<protein>
    <submittedName>
        <fullName evidence="1">Uncharacterized protein ORF205</fullName>
    </submittedName>
</protein>
<evidence type="ECO:0000313" key="1">
    <source>
        <dbReference type="EMBL" id="ADX88023.1"/>
    </source>
</evidence>
<organism evidence="1 2">
    <name type="scientific">Vibrio phage ICP1</name>
    <dbReference type="NCBI Taxonomy" id="979525"/>
    <lineage>
        <taxon>Viruses</taxon>
        <taxon>Duplodnaviria</taxon>
        <taxon>Heunggongvirae</taxon>
        <taxon>Uroviricota</taxon>
        <taxon>Caudoviricetes</taxon>
        <taxon>Mohonavirus</taxon>
        <taxon>Mohonavirus ICP1</taxon>
    </lineage>
</organism>
<gene>
    <name evidence="1" type="primary">ORF205</name>
</gene>
<keyword evidence="2" id="KW-1185">Reference proteome</keyword>
<dbReference type="GeneID" id="10228686"/>
<accession>F1D1M9</accession>
<evidence type="ECO:0000313" key="2">
    <source>
        <dbReference type="Proteomes" id="UP000007502"/>
    </source>
</evidence>